<feature type="compositionally biased region" description="Low complexity" evidence="1">
    <location>
        <begin position="129"/>
        <end position="143"/>
    </location>
</feature>
<name>A0A1H7MSE1_RUMAL</name>
<organism evidence="2 3">
    <name type="scientific">Ruminococcus albus</name>
    <dbReference type="NCBI Taxonomy" id="1264"/>
    <lineage>
        <taxon>Bacteria</taxon>
        <taxon>Bacillati</taxon>
        <taxon>Bacillota</taxon>
        <taxon>Clostridia</taxon>
        <taxon>Eubacteriales</taxon>
        <taxon>Oscillospiraceae</taxon>
        <taxon>Ruminococcus</taxon>
    </lineage>
</organism>
<reference evidence="2 3" key="1">
    <citation type="submission" date="2016-10" db="EMBL/GenBank/DDBJ databases">
        <authorList>
            <person name="de Groot N.N."/>
        </authorList>
    </citation>
    <scope>NUCLEOTIDE SEQUENCE [LARGE SCALE GENOMIC DNA]</scope>
    <source>
        <strain evidence="2 3">KH2T6</strain>
    </source>
</reference>
<gene>
    <name evidence="2" type="ORF">SAMN05216469_112123</name>
</gene>
<evidence type="ECO:0000313" key="3">
    <source>
        <dbReference type="Proteomes" id="UP000186015"/>
    </source>
</evidence>
<dbReference type="OrthoDB" id="1828527at2"/>
<feature type="region of interest" description="Disordered" evidence="1">
    <location>
        <begin position="104"/>
        <end position="150"/>
    </location>
</feature>
<proteinExistence type="predicted"/>
<dbReference type="AlphaFoldDB" id="A0A1H7MSE1"/>
<dbReference type="RefSeq" id="WP_074834417.1">
    <property type="nucleotide sequence ID" value="NZ_FOAT01000012.1"/>
</dbReference>
<feature type="compositionally biased region" description="Basic and acidic residues" evidence="1">
    <location>
        <begin position="104"/>
        <end position="128"/>
    </location>
</feature>
<sequence>MTNEQKNQVAAMNAAGMSIDEILIDTGLDRQTVTDFVAERNALKAKKRGRGYAPSAQTKQAMVEWYQSGHSICATAKKFGVDPKTVKGAISAITGVDVTTKRTAKETTKETTKETVKPAKKPTKEKEPATAATATEPENKNNTVQNNSAPIKNNTFSEKCQALKGVEVIGLLQSMILAIEENFGSCAEIKSLRADSNDAAITFEYGGADYSVSFGAMF</sequence>
<dbReference type="EMBL" id="FOAT01000012">
    <property type="protein sequence ID" value="SEL14011.1"/>
    <property type="molecule type" value="Genomic_DNA"/>
</dbReference>
<evidence type="ECO:0000313" key="2">
    <source>
        <dbReference type="EMBL" id="SEL14011.1"/>
    </source>
</evidence>
<protein>
    <submittedName>
        <fullName evidence="2">Uncharacterized protein</fullName>
    </submittedName>
</protein>
<evidence type="ECO:0000256" key="1">
    <source>
        <dbReference type="SAM" id="MobiDB-lite"/>
    </source>
</evidence>
<accession>A0A1H7MSE1</accession>
<dbReference type="Proteomes" id="UP000186015">
    <property type="component" value="Unassembled WGS sequence"/>
</dbReference>